<sequence>MIPCAGPSWKRKAVVGLVTLGLVSAPLPLPFFADAPLPIGAHARAAAEESVFRSLTLQQAIDRAIFIDRNKRILEYALKNLDLNKKDLEDARDDLDDARAELNNAINAQWSMILNYAEAARQGKATDPPIDVLDRQLQEMEKQRDNLDYQKDTLDETLDELKLQRKKLELQDAELREAITLAVTQLYTGLLSLNDNIRLLEDNLDQKKKDLAAVTAKENIGMASKEEIDKKEREVTDAERTLSNVRIQYHKLLGQFLYLLDIPFNPDIRLEPVSLPGAATVNMPGDVEALAAQTFKMQQAELDRRLAKQQYDFAKEQERKNNPEYYNRDKDRYTTKKKQAENEWLSKDEQWQNTRRDVLTAIENLYREAKDAEEAYLRARQKWAEASRDKDSLRTRYELGFVSKHDYDAYQLAVMKAQTEMDAAKYRYFVALAKLDALKRGYVDLSGASAGASGAAS</sequence>
<proteinExistence type="predicted"/>
<protein>
    <submittedName>
        <fullName evidence="3">Outer membrane protein-like protein</fullName>
    </submittedName>
</protein>
<dbReference type="Gene3D" id="1.20.1600.10">
    <property type="entry name" value="Outer membrane efflux proteins (OEP)"/>
    <property type="match status" value="1"/>
</dbReference>
<organism evidence="3 4">
    <name type="scientific">Hydrogenibacillus schlegelii</name>
    <name type="common">Bacillus schlegelii</name>
    <dbReference type="NCBI Taxonomy" id="1484"/>
    <lineage>
        <taxon>Bacteria</taxon>
        <taxon>Bacillati</taxon>
        <taxon>Bacillota</taxon>
        <taxon>Bacilli</taxon>
        <taxon>Bacillales</taxon>
        <taxon>Bacillales Family X. Incertae Sedis</taxon>
        <taxon>Hydrogenibacillus</taxon>
    </lineage>
</organism>
<evidence type="ECO:0000256" key="1">
    <source>
        <dbReference type="SAM" id="Coils"/>
    </source>
</evidence>
<dbReference type="SUPFAM" id="SSF56954">
    <property type="entry name" value="Outer membrane efflux proteins (OEP)"/>
    <property type="match status" value="1"/>
</dbReference>
<evidence type="ECO:0000256" key="2">
    <source>
        <dbReference type="SAM" id="MobiDB-lite"/>
    </source>
</evidence>
<feature type="coiled-coil region" evidence="1">
    <location>
        <begin position="71"/>
        <end position="248"/>
    </location>
</feature>
<accession>A0A2T5GCA1</accession>
<gene>
    <name evidence="3" type="ORF">HSCHL_1440</name>
</gene>
<dbReference type="AlphaFoldDB" id="A0A2T5GCA1"/>
<dbReference type="RefSeq" id="WP_272999977.1">
    <property type="nucleotide sequence ID" value="NZ_PEBV01000010.1"/>
</dbReference>
<reference evidence="3 4" key="1">
    <citation type="submission" date="2017-08" db="EMBL/GenBank/DDBJ databases">
        <title>Burning lignite coal seam in the remote Altai Mountains harbors a hydrogen-driven thermophilic microbial community.</title>
        <authorList>
            <person name="Kadnikov V.V."/>
            <person name="Mardanov A.V."/>
            <person name="Ivasenko D."/>
            <person name="Beletsky A.V."/>
            <person name="Karnachuk O.V."/>
            <person name="Ravin N.V."/>
        </authorList>
    </citation>
    <scope>NUCLEOTIDE SEQUENCE [LARGE SCALE GENOMIC DNA]</scope>
    <source>
        <strain evidence="3">AL33</strain>
    </source>
</reference>
<dbReference type="Proteomes" id="UP000244180">
    <property type="component" value="Unassembled WGS sequence"/>
</dbReference>
<dbReference type="EMBL" id="PEBV01000010">
    <property type="protein sequence ID" value="PTQ53812.1"/>
    <property type="molecule type" value="Genomic_DNA"/>
</dbReference>
<feature type="region of interest" description="Disordered" evidence="2">
    <location>
        <begin position="313"/>
        <end position="333"/>
    </location>
</feature>
<name>A0A2T5GCA1_HYDSH</name>
<evidence type="ECO:0000313" key="3">
    <source>
        <dbReference type="EMBL" id="PTQ53812.1"/>
    </source>
</evidence>
<keyword evidence="1" id="KW-0175">Coiled coil</keyword>
<evidence type="ECO:0000313" key="4">
    <source>
        <dbReference type="Proteomes" id="UP000244180"/>
    </source>
</evidence>
<feature type="coiled-coil region" evidence="1">
    <location>
        <begin position="355"/>
        <end position="382"/>
    </location>
</feature>
<comment type="caution">
    <text evidence="3">The sequence shown here is derived from an EMBL/GenBank/DDBJ whole genome shotgun (WGS) entry which is preliminary data.</text>
</comment>
<dbReference type="GO" id="GO:0015562">
    <property type="term" value="F:efflux transmembrane transporter activity"/>
    <property type="evidence" value="ECO:0007669"/>
    <property type="project" value="InterPro"/>
</dbReference>